<dbReference type="HOGENOM" id="CLU_041245_0_0_7"/>
<dbReference type="GO" id="GO:0051539">
    <property type="term" value="F:4 iron, 4 sulfur cluster binding"/>
    <property type="evidence" value="ECO:0007669"/>
    <property type="project" value="UniProtKB-KW"/>
</dbReference>
<evidence type="ECO:0000256" key="3">
    <source>
        <dbReference type="ARBA" id="ARBA00022723"/>
    </source>
</evidence>
<evidence type="ECO:0000256" key="1">
    <source>
        <dbReference type="ARBA" id="ARBA00008876"/>
    </source>
</evidence>
<dbReference type="PANTHER" id="PTHR30389:SF17">
    <property type="entry name" value="L(+)-TARTRATE DEHYDRATASE SUBUNIT ALPHA-RELATED"/>
    <property type="match status" value="1"/>
</dbReference>
<dbReference type="NCBIfam" id="TIGR00722">
    <property type="entry name" value="ttdA_fumA_fumB"/>
    <property type="match status" value="1"/>
</dbReference>
<accession>A0A0H3A3S8</accession>
<organism evidence="8 9">
    <name type="scientific">Nitratidesulfovibrio vulgaris (strain DP4)</name>
    <name type="common">Desulfovibrio vulgaris</name>
    <dbReference type="NCBI Taxonomy" id="391774"/>
    <lineage>
        <taxon>Bacteria</taxon>
        <taxon>Pseudomonadati</taxon>
        <taxon>Thermodesulfobacteriota</taxon>
        <taxon>Desulfovibrionia</taxon>
        <taxon>Desulfovibrionales</taxon>
        <taxon>Desulfovibrionaceae</taxon>
        <taxon>Nitratidesulfovibrio</taxon>
    </lineage>
</organism>
<dbReference type="Proteomes" id="UP000009173">
    <property type="component" value="Chromosome"/>
</dbReference>
<evidence type="ECO:0000256" key="6">
    <source>
        <dbReference type="ARBA" id="ARBA00023239"/>
    </source>
</evidence>
<keyword evidence="5" id="KW-0411">Iron-sulfur</keyword>
<dbReference type="EMBL" id="CP000527">
    <property type="protein sequence ID" value="ABM27149.1"/>
    <property type="molecule type" value="Genomic_DNA"/>
</dbReference>
<sequence length="279" mass="29607">MRKIPANDVIGAVARLCTECNHHLPQDVRAAFERAHAAETGDVPREVFRQLLENADLAANSALPLCQDTGLAVFFVEMGEDCRVDGLTLREAVTEGVRKGYGEGHLRKSSCDPFSRANTGDNTPAIIHIDLVPGDRLHIAFMAKGGGSENMSRVTMLAPAQGWKGIRDFVVRRVAEAGPNPCPPVLVGVGVGGTFEYAAMLSKKALLRSVDDVHPDAAHAARETELLDAINALGIGPMGLGGRTTCLAVKMAVAPCHLASLPLAVNIQCHSARHGEVTL</sequence>
<comment type="similarity">
    <text evidence="1">Belongs to the class-I fumarase family.</text>
</comment>
<keyword evidence="2" id="KW-0004">4Fe-4S</keyword>
<keyword evidence="4" id="KW-0408">Iron</keyword>
<dbReference type="GO" id="GO:0004333">
    <property type="term" value="F:fumarate hydratase activity"/>
    <property type="evidence" value="ECO:0007669"/>
    <property type="project" value="UniProtKB-EC"/>
</dbReference>
<protein>
    <submittedName>
        <fullName evidence="8">Fumarase alpha subunit</fullName>
        <ecNumber evidence="8">4.2.1.2</ecNumber>
    </submittedName>
</protein>
<name>A0A0H3A3S8_NITV4</name>
<evidence type="ECO:0000256" key="2">
    <source>
        <dbReference type="ARBA" id="ARBA00022485"/>
    </source>
</evidence>
<keyword evidence="6 8" id="KW-0456">Lyase</keyword>
<dbReference type="GO" id="GO:0046872">
    <property type="term" value="F:metal ion binding"/>
    <property type="evidence" value="ECO:0007669"/>
    <property type="project" value="UniProtKB-KW"/>
</dbReference>
<dbReference type="RefSeq" id="WP_011791409.1">
    <property type="nucleotide sequence ID" value="NC_008751.1"/>
</dbReference>
<evidence type="ECO:0000313" key="8">
    <source>
        <dbReference type="EMBL" id="ABM27149.1"/>
    </source>
</evidence>
<evidence type="ECO:0000256" key="5">
    <source>
        <dbReference type="ARBA" id="ARBA00023014"/>
    </source>
</evidence>
<keyword evidence="3" id="KW-0479">Metal-binding</keyword>
<dbReference type="Pfam" id="PF05681">
    <property type="entry name" value="Fumerase"/>
    <property type="match status" value="1"/>
</dbReference>
<dbReference type="EC" id="4.2.1.2" evidence="8"/>
<dbReference type="InterPro" id="IPR004646">
    <property type="entry name" value="Fe-S_hydro-lyase_TtdA-typ_cat"/>
</dbReference>
<proteinExistence type="inferred from homology"/>
<evidence type="ECO:0000259" key="7">
    <source>
        <dbReference type="Pfam" id="PF05681"/>
    </source>
</evidence>
<dbReference type="PANTHER" id="PTHR30389">
    <property type="entry name" value="FUMARATE HYDRATASE-RELATED"/>
    <property type="match status" value="1"/>
</dbReference>
<dbReference type="KEGG" id="dvl:Dvul_0125"/>
<feature type="domain" description="Fe-S hydro-lyase tartrate dehydratase alpha-type catalytic" evidence="7">
    <location>
        <begin position="12"/>
        <end position="277"/>
    </location>
</feature>
<reference evidence="9" key="1">
    <citation type="journal article" date="2009" name="Environ. Microbiol.">
        <title>Contribution of mobile genetic elements to Desulfovibrio vulgaris genome plasticity.</title>
        <authorList>
            <person name="Walker C.B."/>
            <person name="Stolyar S."/>
            <person name="Chivian D."/>
            <person name="Pinel N."/>
            <person name="Gabster J.A."/>
            <person name="Dehal P.S."/>
            <person name="He Z."/>
            <person name="Yang Z.K."/>
            <person name="Yen H.C."/>
            <person name="Zhou J."/>
            <person name="Wall J.D."/>
            <person name="Hazen T.C."/>
            <person name="Arkin A.P."/>
            <person name="Stahl D.A."/>
        </authorList>
    </citation>
    <scope>NUCLEOTIDE SEQUENCE [LARGE SCALE GENOMIC DNA]</scope>
    <source>
        <strain evidence="9">DP4</strain>
    </source>
</reference>
<dbReference type="InterPro" id="IPR051208">
    <property type="entry name" value="Class-I_Fumarase/Tartrate_DH"/>
</dbReference>
<dbReference type="AlphaFoldDB" id="A0A0H3A3S8"/>
<evidence type="ECO:0000313" key="9">
    <source>
        <dbReference type="Proteomes" id="UP000009173"/>
    </source>
</evidence>
<gene>
    <name evidence="8" type="ordered locus">Dvul_0125</name>
</gene>
<dbReference type="NCBIfam" id="NF004885">
    <property type="entry name" value="PRK06246.1"/>
    <property type="match status" value="1"/>
</dbReference>
<evidence type="ECO:0000256" key="4">
    <source>
        <dbReference type="ARBA" id="ARBA00023004"/>
    </source>
</evidence>